<name>A0A6A4HZW7_9AGAR</name>
<organism evidence="1 2">
    <name type="scientific">Gymnopus androsaceus JB14</name>
    <dbReference type="NCBI Taxonomy" id="1447944"/>
    <lineage>
        <taxon>Eukaryota</taxon>
        <taxon>Fungi</taxon>
        <taxon>Dikarya</taxon>
        <taxon>Basidiomycota</taxon>
        <taxon>Agaricomycotina</taxon>
        <taxon>Agaricomycetes</taxon>
        <taxon>Agaricomycetidae</taxon>
        <taxon>Agaricales</taxon>
        <taxon>Marasmiineae</taxon>
        <taxon>Omphalotaceae</taxon>
        <taxon>Gymnopus</taxon>
    </lineage>
</organism>
<accession>A0A6A4HZW7</accession>
<sequence>MKRKRLTALGKRSFSRLSGVGSQTTRISNLESTLAQTTMLSTLKSTMKMLKRNTEADDLYLHAKLEQCMVLHTETLYRLLRGRCILFYCAVHIPDISCL</sequence>
<dbReference type="EMBL" id="ML769427">
    <property type="protein sequence ID" value="KAE9403260.1"/>
    <property type="molecule type" value="Genomic_DNA"/>
</dbReference>
<keyword evidence="2" id="KW-1185">Reference proteome</keyword>
<protein>
    <submittedName>
        <fullName evidence="1">Uncharacterized protein</fullName>
    </submittedName>
</protein>
<evidence type="ECO:0000313" key="2">
    <source>
        <dbReference type="Proteomes" id="UP000799118"/>
    </source>
</evidence>
<gene>
    <name evidence="1" type="ORF">BT96DRAFT_500934</name>
</gene>
<proteinExistence type="predicted"/>
<reference evidence="1" key="1">
    <citation type="journal article" date="2019" name="Environ. Microbiol.">
        <title>Fungal ecological strategies reflected in gene transcription - a case study of two litter decomposers.</title>
        <authorList>
            <person name="Barbi F."/>
            <person name="Kohler A."/>
            <person name="Barry K."/>
            <person name="Baskaran P."/>
            <person name="Daum C."/>
            <person name="Fauchery L."/>
            <person name="Ihrmark K."/>
            <person name="Kuo A."/>
            <person name="LaButti K."/>
            <person name="Lipzen A."/>
            <person name="Morin E."/>
            <person name="Grigoriev I.V."/>
            <person name="Henrissat B."/>
            <person name="Lindahl B."/>
            <person name="Martin F."/>
        </authorList>
    </citation>
    <scope>NUCLEOTIDE SEQUENCE</scope>
    <source>
        <strain evidence="1">JB14</strain>
    </source>
</reference>
<dbReference type="Proteomes" id="UP000799118">
    <property type="component" value="Unassembled WGS sequence"/>
</dbReference>
<evidence type="ECO:0000313" key="1">
    <source>
        <dbReference type="EMBL" id="KAE9403260.1"/>
    </source>
</evidence>
<dbReference type="AlphaFoldDB" id="A0A6A4HZW7"/>